<reference evidence="1" key="1">
    <citation type="submission" date="2019-11" db="UniProtKB">
        <authorList>
            <consortium name="WormBaseParasite"/>
        </authorList>
    </citation>
    <scope>IDENTIFICATION</scope>
</reference>
<dbReference type="WBParaSite" id="MCU_009557-RA">
    <property type="protein sequence ID" value="MCU_009557-RA"/>
    <property type="gene ID" value="MCU_009557"/>
</dbReference>
<sequence length="69" mass="7819">MVLVSIALKCVDPVLTIACILACENPFRIPTTAKERKEAQVARKKFSADSLSDHMVLLRAFQVRWQTFL</sequence>
<protein>
    <submittedName>
        <fullName evidence="1">HA2 domain-containing protein</fullName>
    </submittedName>
</protein>
<evidence type="ECO:0000313" key="1">
    <source>
        <dbReference type="WBParaSite" id="MCU_009557-RA"/>
    </source>
</evidence>
<name>A0A5K3FM65_MESCO</name>
<proteinExistence type="predicted"/>
<accession>A0A5K3FM65</accession>
<organism evidence="1">
    <name type="scientific">Mesocestoides corti</name>
    <name type="common">Flatworm</name>
    <dbReference type="NCBI Taxonomy" id="53468"/>
    <lineage>
        <taxon>Eukaryota</taxon>
        <taxon>Metazoa</taxon>
        <taxon>Spiralia</taxon>
        <taxon>Lophotrochozoa</taxon>
        <taxon>Platyhelminthes</taxon>
        <taxon>Cestoda</taxon>
        <taxon>Eucestoda</taxon>
        <taxon>Cyclophyllidea</taxon>
        <taxon>Mesocestoididae</taxon>
        <taxon>Mesocestoides</taxon>
    </lineage>
</organism>
<dbReference type="AlphaFoldDB" id="A0A5K3FM65"/>
<dbReference type="Pfam" id="PF21010">
    <property type="entry name" value="HA2_C"/>
    <property type="match status" value="1"/>
</dbReference>